<accession>A0A0V0RZ45</accession>
<comment type="caution">
    <text evidence="2">The sequence shown here is derived from an EMBL/GenBank/DDBJ whole genome shotgun (WGS) entry which is preliminary data.</text>
</comment>
<proteinExistence type="predicted"/>
<sequence>MRNKSVTRYGIFTEYVTKGRSYAMTCSPGVISEQRLTRAQHNQILILCDWVLSPTVDALVNKLESRKRRSAEAREVKDFPQECPGTENPTGRRAKKQSASLRDATVGCARKNINAA</sequence>
<name>A0A0V0RZ45_9BILA</name>
<organism evidence="2 3">
    <name type="scientific">Trichinella nelsoni</name>
    <dbReference type="NCBI Taxonomy" id="6336"/>
    <lineage>
        <taxon>Eukaryota</taxon>
        <taxon>Metazoa</taxon>
        <taxon>Ecdysozoa</taxon>
        <taxon>Nematoda</taxon>
        <taxon>Enoplea</taxon>
        <taxon>Dorylaimia</taxon>
        <taxon>Trichinellida</taxon>
        <taxon>Trichinellidae</taxon>
        <taxon>Trichinella</taxon>
    </lineage>
</organism>
<protein>
    <submittedName>
        <fullName evidence="2">Uncharacterized protein</fullName>
    </submittedName>
</protein>
<gene>
    <name evidence="2" type="ORF">T07_13265</name>
</gene>
<dbReference type="Proteomes" id="UP000054630">
    <property type="component" value="Unassembled WGS sequence"/>
</dbReference>
<evidence type="ECO:0000256" key="1">
    <source>
        <dbReference type="SAM" id="MobiDB-lite"/>
    </source>
</evidence>
<feature type="region of interest" description="Disordered" evidence="1">
    <location>
        <begin position="67"/>
        <end position="103"/>
    </location>
</feature>
<evidence type="ECO:0000313" key="3">
    <source>
        <dbReference type="Proteomes" id="UP000054630"/>
    </source>
</evidence>
<dbReference type="AlphaFoldDB" id="A0A0V0RZ45"/>
<feature type="compositionally biased region" description="Basic and acidic residues" evidence="1">
    <location>
        <begin position="70"/>
        <end position="80"/>
    </location>
</feature>
<dbReference type="EMBL" id="JYDL01000056">
    <property type="protein sequence ID" value="KRX19734.1"/>
    <property type="molecule type" value="Genomic_DNA"/>
</dbReference>
<keyword evidence="3" id="KW-1185">Reference proteome</keyword>
<evidence type="ECO:0000313" key="2">
    <source>
        <dbReference type="EMBL" id="KRX19734.1"/>
    </source>
</evidence>
<reference evidence="2 3" key="1">
    <citation type="submission" date="2015-01" db="EMBL/GenBank/DDBJ databases">
        <title>Evolution of Trichinella species and genotypes.</title>
        <authorList>
            <person name="Korhonen P.K."/>
            <person name="Edoardo P."/>
            <person name="Giuseppe L.R."/>
            <person name="Gasser R.B."/>
        </authorList>
    </citation>
    <scope>NUCLEOTIDE SEQUENCE [LARGE SCALE GENOMIC DNA]</scope>
    <source>
        <strain evidence="2">ISS37</strain>
    </source>
</reference>